<gene>
    <name evidence="4" type="ORF">CHIRRI_LOCUS10445</name>
</gene>
<evidence type="ECO:0000313" key="4">
    <source>
        <dbReference type="EMBL" id="CAG9807599.1"/>
    </source>
</evidence>
<protein>
    <recommendedName>
        <fullName evidence="3">ZP domain-containing protein</fullName>
    </recommendedName>
</protein>
<dbReference type="Pfam" id="PF25272">
    <property type="entry name" value="VERL_C"/>
    <property type="match status" value="1"/>
</dbReference>
<dbReference type="InterPro" id="IPR042235">
    <property type="entry name" value="ZP-C_dom"/>
</dbReference>
<evidence type="ECO:0000256" key="2">
    <source>
        <dbReference type="SAM" id="SignalP"/>
    </source>
</evidence>
<organism evidence="4 5">
    <name type="scientific">Chironomus riparius</name>
    <dbReference type="NCBI Taxonomy" id="315576"/>
    <lineage>
        <taxon>Eukaryota</taxon>
        <taxon>Metazoa</taxon>
        <taxon>Ecdysozoa</taxon>
        <taxon>Arthropoda</taxon>
        <taxon>Hexapoda</taxon>
        <taxon>Insecta</taxon>
        <taxon>Pterygota</taxon>
        <taxon>Neoptera</taxon>
        <taxon>Endopterygota</taxon>
        <taxon>Diptera</taxon>
        <taxon>Nematocera</taxon>
        <taxon>Chironomoidea</taxon>
        <taxon>Chironomidae</taxon>
        <taxon>Chironominae</taxon>
        <taxon>Chironomus</taxon>
    </lineage>
</organism>
<dbReference type="PROSITE" id="PS51034">
    <property type="entry name" value="ZP_2"/>
    <property type="match status" value="1"/>
</dbReference>
<reference evidence="4" key="1">
    <citation type="submission" date="2022-01" db="EMBL/GenBank/DDBJ databases">
        <authorList>
            <person name="King R."/>
        </authorList>
    </citation>
    <scope>NUCLEOTIDE SEQUENCE</scope>
</reference>
<feature type="transmembrane region" description="Helical" evidence="1">
    <location>
        <begin position="305"/>
        <end position="327"/>
    </location>
</feature>
<dbReference type="Gene3D" id="2.60.40.4100">
    <property type="entry name" value="Zona pellucida, ZP-C domain"/>
    <property type="match status" value="1"/>
</dbReference>
<keyword evidence="1" id="KW-1133">Transmembrane helix</keyword>
<keyword evidence="1" id="KW-0812">Transmembrane</keyword>
<dbReference type="Proteomes" id="UP001153620">
    <property type="component" value="Chromosome 3"/>
</dbReference>
<reference evidence="4" key="2">
    <citation type="submission" date="2022-10" db="EMBL/GenBank/DDBJ databases">
        <authorList>
            <consortium name="ENA_rothamsted_submissions"/>
            <consortium name="culmorum"/>
            <person name="King R."/>
        </authorList>
    </citation>
    <scope>NUCLEOTIDE SEQUENCE</scope>
</reference>
<proteinExistence type="predicted"/>
<dbReference type="PANTHER" id="PTHR46560:SF9">
    <property type="entry name" value="ZP DOMAIN-CONTAINING PROTEIN"/>
    <property type="match status" value="1"/>
</dbReference>
<sequence length="407" mass="45434">MIEISRKCLIQIILSFLLISNVNTEEADFAPLVSATCKAGSMNIKVLFNNGYNGAIHARDFRNPYCMTFGNGSNTLAMSLNLLAKQGASDYCGILVSNVNEDNSEERSVQLAVRVHRTLELAEDKFYIITCGKPTLPKDDNSQVVLKFFEDDRRVRELAYGREYVLKAEINHQTNDTHLYRGIKVKSCFAFNKKNYSYPLIDDRGCSTDGILSRFMSSSDGMTATSMIASMFRFPEGAELHIQCSVSLCAEKCPDDEKCVDTKSSFRDEDKSDVVLAATTVFVLDPAEISRSAALCDATGIRPHWLLWLAIILGILFLIMLLMNLFLCTAMSCSCARTEVIEKEPSIIEEYDPYRSWHGSQYGSRYSINGNGMKGYNNSGGSTIHSNRTIDSDYAIVHSRPGSSRRM</sequence>
<feature type="domain" description="ZP" evidence="3">
    <location>
        <begin position="36"/>
        <end position="266"/>
    </location>
</feature>
<dbReference type="InterPro" id="IPR057371">
    <property type="entry name" value="VERL_C"/>
</dbReference>
<name>A0A9N9WXC8_9DIPT</name>
<keyword evidence="2" id="KW-0732">Signal</keyword>
<keyword evidence="1" id="KW-0472">Membrane</keyword>
<dbReference type="PANTHER" id="PTHR46560">
    <property type="entry name" value="CYPHER, ISOFORM B"/>
    <property type="match status" value="1"/>
</dbReference>
<evidence type="ECO:0000256" key="1">
    <source>
        <dbReference type="SAM" id="Phobius"/>
    </source>
</evidence>
<keyword evidence="5" id="KW-1185">Reference proteome</keyword>
<dbReference type="AlphaFoldDB" id="A0A9N9WXC8"/>
<dbReference type="InterPro" id="IPR001507">
    <property type="entry name" value="ZP_dom"/>
</dbReference>
<evidence type="ECO:0000313" key="5">
    <source>
        <dbReference type="Proteomes" id="UP001153620"/>
    </source>
</evidence>
<accession>A0A9N9WXC8</accession>
<dbReference type="OrthoDB" id="8171348at2759"/>
<feature type="signal peptide" evidence="2">
    <location>
        <begin position="1"/>
        <end position="24"/>
    </location>
</feature>
<evidence type="ECO:0000259" key="3">
    <source>
        <dbReference type="PROSITE" id="PS51034"/>
    </source>
</evidence>
<dbReference type="EMBL" id="OU895879">
    <property type="protein sequence ID" value="CAG9807599.1"/>
    <property type="molecule type" value="Genomic_DNA"/>
</dbReference>
<feature type="chain" id="PRO_5040316025" description="ZP domain-containing protein" evidence="2">
    <location>
        <begin position="25"/>
        <end position="407"/>
    </location>
</feature>
<dbReference type="SMART" id="SM00241">
    <property type="entry name" value="ZP"/>
    <property type="match status" value="1"/>
</dbReference>